<evidence type="ECO:0000256" key="2">
    <source>
        <dbReference type="ARBA" id="ARBA00004496"/>
    </source>
</evidence>
<dbReference type="GO" id="GO:0042826">
    <property type="term" value="F:histone deacetylase binding"/>
    <property type="evidence" value="ECO:0007669"/>
    <property type="project" value="TreeGrafter"/>
</dbReference>
<dbReference type="Gene3D" id="2.170.270.10">
    <property type="entry name" value="SET domain"/>
    <property type="match status" value="1"/>
</dbReference>
<accession>A0A836JX66</accession>
<evidence type="ECO:0000256" key="7">
    <source>
        <dbReference type="ARBA" id="ARBA00023242"/>
    </source>
</evidence>
<sequence length="568" mass="66256">MDWFKITDTLNGILTTSLLNDEIRNMKYENELISRLLHNQEVMQFVSYWLKDLYNTKNERKQQKNLEKSTAFKLSGNKEFQSKKYAASLESYTNSAIYAPSSSINLSIAIANRSASLFYMDRWQDCINDINLAIKLGYPENLRYKLHLRAAQCYLKLGNKTSAVETVLQMHSILNEPNISNETKGKYLLYFTAIMLMMYLSKYTDFFKTINLKECLKFYNDFNCDLTTEDDERLYVSSLLLRHILQLICNGHAITKIKAVVNNTCYNKNKVFIQQEDRIATAIYPSASMMNHSCDPNIINSFLGQFLITKATRDIAAGEEVFNCYGADFRRMLRQDRQEKMQSQYCFKCNCAACLAPEYEDILKKFTAKKCPECNGPLNDDCAVLHRSSMHCMDCGTAVYENIYDFTLRQAKRYFEKAEICIENENYDEALDKLKKCLRLRKDALYKYHDDIADTMDFIAKVYAIIGQWLNSISYLEHSIVAIEEKYGPWSIEVCNEINKLTDICLEYLQEESNTSSKFYKNTLKKTRRYLNRAQEIIDFTYGPWNEAYHEIAVKREILSSILKNFNV</sequence>
<comment type="catalytic activity">
    <reaction evidence="8">
        <text>L-lysyl-[protein] + S-adenosyl-L-methionine = N(6)-methyl-L-lysyl-[protein] + S-adenosyl-L-homocysteine + H(+)</text>
        <dbReference type="Rhea" id="RHEA:51736"/>
        <dbReference type="Rhea" id="RHEA-COMP:9752"/>
        <dbReference type="Rhea" id="RHEA-COMP:13053"/>
        <dbReference type="ChEBI" id="CHEBI:15378"/>
        <dbReference type="ChEBI" id="CHEBI:29969"/>
        <dbReference type="ChEBI" id="CHEBI:57856"/>
        <dbReference type="ChEBI" id="CHEBI:59789"/>
        <dbReference type="ChEBI" id="CHEBI:61929"/>
    </reaction>
</comment>
<dbReference type="InterPro" id="IPR019544">
    <property type="entry name" value="Tetratricopeptide_SHNi-TPR_dom"/>
</dbReference>
<dbReference type="SUPFAM" id="SSF82199">
    <property type="entry name" value="SET domain"/>
    <property type="match status" value="1"/>
</dbReference>
<keyword evidence="5" id="KW-0808">Transferase</keyword>
<dbReference type="PANTHER" id="PTHR46165">
    <property type="entry name" value="SET AND MYND DOMAIN-CONTAINING PROTEIN 4"/>
    <property type="match status" value="1"/>
</dbReference>
<dbReference type="Pfam" id="PF10516">
    <property type="entry name" value="SHNi-TPR"/>
    <property type="match status" value="1"/>
</dbReference>
<dbReference type="InterPro" id="IPR001214">
    <property type="entry name" value="SET_dom"/>
</dbReference>
<dbReference type="GO" id="GO:0005634">
    <property type="term" value="C:nucleus"/>
    <property type="evidence" value="ECO:0007669"/>
    <property type="project" value="UniProtKB-SubCell"/>
</dbReference>
<dbReference type="Pfam" id="PF00856">
    <property type="entry name" value="SET"/>
    <property type="match status" value="1"/>
</dbReference>
<keyword evidence="3" id="KW-0963">Cytoplasm</keyword>
<keyword evidence="6" id="KW-0949">S-adenosyl-L-methionine</keyword>
<reference evidence="10 11" key="1">
    <citation type="submission" date="2020-02" db="EMBL/GenBank/DDBJ databases">
        <title>Relaxed selection underlies rapid genomic changes in the transitions from sociality to social parasitism in ants.</title>
        <authorList>
            <person name="Bi X."/>
        </authorList>
    </citation>
    <scope>NUCLEOTIDE SEQUENCE [LARGE SCALE GENOMIC DNA]</scope>
    <source>
        <strain evidence="10">BGI-DK2014b</strain>
        <tissue evidence="10">Whole body</tissue>
    </source>
</reference>
<comment type="subcellular location">
    <subcellularLocation>
        <location evidence="2">Cytoplasm</location>
    </subcellularLocation>
    <subcellularLocation>
        <location evidence="1">Nucleus</location>
    </subcellularLocation>
</comment>
<dbReference type="GO" id="GO:0005737">
    <property type="term" value="C:cytoplasm"/>
    <property type="evidence" value="ECO:0007669"/>
    <property type="project" value="UniProtKB-SubCell"/>
</dbReference>
<feature type="non-terminal residue" evidence="10">
    <location>
        <position position="1"/>
    </location>
</feature>
<keyword evidence="7" id="KW-0539">Nucleus</keyword>
<dbReference type="AlphaFoldDB" id="A0A836JX66"/>
<evidence type="ECO:0000256" key="8">
    <source>
        <dbReference type="ARBA" id="ARBA00048985"/>
    </source>
</evidence>
<evidence type="ECO:0000313" key="10">
    <source>
        <dbReference type="EMBL" id="KAG5323031.1"/>
    </source>
</evidence>
<name>A0A836JX66_9HYME</name>
<dbReference type="InterPro" id="IPR052097">
    <property type="entry name" value="SET-MYND_domain_protein"/>
</dbReference>
<dbReference type="SUPFAM" id="SSF48452">
    <property type="entry name" value="TPR-like"/>
    <property type="match status" value="1"/>
</dbReference>
<dbReference type="InterPro" id="IPR046341">
    <property type="entry name" value="SET_dom_sf"/>
</dbReference>
<evidence type="ECO:0000256" key="6">
    <source>
        <dbReference type="ARBA" id="ARBA00022691"/>
    </source>
</evidence>
<dbReference type="CDD" id="cd10536">
    <property type="entry name" value="SET_SMYD4"/>
    <property type="match status" value="1"/>
</dbReference>
<dbReference type="PROSITE" id="PS50280">
    <property type="entry name" value="SET"/>
    <property type="match status" value="1"/>
</dbReference>
<evidence type="ECO:0000259" key="9">
    <source>
        <dbReference type="PROSITE" id="PS50280"/>
    </source>
</evidence>
<evidence type="ECO:0000256" key="1">
    <source>
        <dbReference type="ARBA" id="ARBA00004123"/>
    </source>
</evidence>
<keyword evidence="11" id="KW-1185">Reference proteome</keyword>
<dbReference type="Gene3D" id="1.25.40.10">
    <property type="entry name" value="Tetratricopeptide repeat domain"/>
    <property type="match status" value="2"/>
</dbReference>
<dbReference type="GO" id="GO:0032259">
    <property type="term" value="P:methylation"/>
    <property type="evidence" value="ECO:0007669"/>
    <property type="project" value="UniProtKB-KW"/>
</dbReference>
<gene>
    <name evidence="10" type="primary">Smyd4_2</name>
    <name evidence="10" type="ORF">G6Z77_0001093</name>
</gene>
<dbReference type="PANTHER" id="PTHR46165:SF2">
    <property type="entry name" value="SET AND MYND DOMAIN-CONTAINING PROTEIN 4"/>
    <property type="match status" value="1"/>
</dbReference>
<organism evidence="10 11">
    <name type="scientific">Acromyrmex heyeri</name>
    <dbReference type="NCBI Taxonomy" id="230685"/>
    <lineage>
        <taxon>Eukaryota</taxon>
        <taxon>Metazoa</taxon>
        <taxon>Ecdysozoa</taxon>
        <taxon>Arthropoda</taxon>
        <taxon>Hexapoda</taxon>
        <taxon>Insecta</taxon>
        <taxon>Pterygota</taxon>
        <taxon>Neoptera</taxon>
        <taxon>Endopterygota</taxon>
        <taxon>Hymenoptera</taxon>
        <taxon>Apocrita</taxon>
        <taxon>Aculeata</taxon>
        <taxon>Formicoidea</taxon>
        <taxon>Formicidae</taxon>
        <taxon>Myrmicinae</taxon>
        <taxon>Acromyrmex</taxon>
    </lineage>
</organism>
<keyword evidence="4" id="KW-0489">Methyltransferase</keyword>
<evidence type="ECO:0000256" key="4">
    <source>
        <dbReference type="ARBA" id="ARBA00022603"/>
    </source>
</evidence>
<proteinExistence type="predicted"/>
<dbReference type="SMART" id="SM00028">
    <property type="entry name" value="TPR"/>
    <property type="match status" value="4"/>
</dbReference>
<dbReference type="InterPro" id="IPR011990">
    <property type="entry name" value="TPR-like_helical_dom_sf"/>
</dbReference>
<dbReference type="Proteomes" id="UP000670152">
    <property type="component" value="Unassembled WGS sequence"/>
</dbReference>
<feature type="non-terminal residue" evidence="10">
    <location>
        <position position="568"/>
    </location>
</feature>
<protein>
    <submittedName>
        <fullName evidence="10">SMYD4 protein</fullName>
    </submittedName>
</protein>
<evidence type="ECO:0000256" key="5">
    <source>
        <dbReference type="ARBA" id="ARBA00022679"/>
    </source>
</evidence>
<dbReference type="GO" id="GO:0008757">
    <property type="term" value="F:S-adenosylmethionine-dependent methyltransferase activity"/>
    <property type="evidence" value="ECO:0007669"/>
    <property type="project" value="UniProtKB-ARBA"/>
</dbReference>
<evidence type="ECO:0000313" key="11">
    <source>
        <dbReference type="Proteomes" id="UP000670152"/>
    </source>
</evidence>
<dbReference type="InterPro" id="IPR044421">
    <property type="entry name" value="SMYD4_SET"/>
</dbReference>
<comment type="caution">
    <text evidence="10">The sequence shown here is derived from an EMBL/GenBank/DDBJ whole genome shotgun (WGS) entry which is preliminary data.</text>
</comment>
<evidence type="ECO:0000256" key="3">
    <source>
        <dbReference type="ARBA" id="ARBA00022490"/>
    </source>
</evidence>
<dbReference type="OrthoDB" id="62495at2759"/>
<dbReference type="GO" id="GO:0008170">
    <property type="term" value="F:N-methyltransferase activity"/>
    <property type="evidence" value="ECO:0007669"/>
    <property type="project" value="UniProtKB-ARBA"/>
</dbReference>
<dbReference type="GO" id="GO:0008276">
    <property type="term" value="F:protein methyltransferase activity"/>
    <property type="evidence" value="ECO:0007669"/>
    <property type="project" value="UniProtKB-ARBA"/>
</dbReference>
<dbReference type="EMBL" id="JAANIB010009052">
    <property type="protein sequence ID" value="KAG5323031.1"/>
    <property type="molecule type" value="Genomic_DNA"/>
</dbReference>
<feature type="domain" description="SET" evidence="9">
    <location>
        <begin position="232"/>
        <end position="326"/>
    </location>
</feature>
<dbReference type="InterPro" id="IPR019734">
    <property type="entry name" value="TPR_rpt"/>
</dbReference>